<accession>L7MLF7</accession>
<proteinExistence type="evidence at transcript level"/>
<reference evidence="2" key="2">
    <citation type="journal article" date="2015" name="J. Proteomics">
        <title>Sexual differences in the sialomes of the zebra tick, Rhipicephalus pulchellus.</title>
        <authorList>
            <person name="Tan A.W."/>
            <person name="Francischetti I.M."/>
            <person name="Slovak M."/>
            <person name="Kini R.M."/>
            <person name="Ribeiro J.M."/>
        </authorList>
    </citation>
    <scope>NUCLEOTIDE SEQUENCE</scope>
    <source>
        <tissue evidence="2">Salivary gland</tissue>
    </source>
</reference>
<evidence type="ECO:0000313" key="2">
    <source>
        <dbReference type="EMBL" id="JAA64652.1"/>
    </source>
</evidence>
<feature type="non-terminal residue" evidence="2">
    <location>
        <position position="81"/>
    </location>
</feature>
<keyword evidence="1" id="KW-1133">Transmembrane helix</keyword>
<reference evidence="2" key="1">
    <citation type="submission" date="2012-11" db="EMBL/GenBank/DDBJ databases">
        <authorList>
            <person name="Lucero-Rivera Y.E."/>
            <person name="Tovar-Ramirez D."/>
        </authorList>
    </citation>
    <scope>NUCLEOTIDE SEQUENCE</scope>
    <source>
        <tissue evidence="2">Salivary gland</tissue>
    </source>
</reference>
<keyword evidence="1" id="KW-0472">Membrane</keyword>
<sequence length="81" mass="9220">MGRKETICDAVAPSPLLISLLLTVTSLSYPVVIVYYTRLCYALPCPPPHPHFPFPAPFLYYTLWGSRLRLARKPLRKDSET</sequence>
<keyword evidence="1" id="KW-0812">Transmembrane</keyword>
<evidence type="ECO:0000256" key="1">
    <source>
        <dbReference type="SAM" id="Phobius"/>
    </source>
</evidence>
<dbReference type="AlphaFoldDB" id="L7MLF7"/>
<feature type="transmembrane region" description="Helical" evidence="1">
    <location>
        <begin position="12"/>
        <end position="36"/>
    </location>
</feature>
<name>L7MLF7_RHIPC</name>
<protein>
    <submittedName>
        <fullName evidence="2">Uncharacterized protein</fullName>
    </submittedName>
</protein>
<dbReference type="EMBL" id="GACK01000382">
    <property type="protein sequence ID" value="JAA64652.1"/>
    <property type="molecule type" value="mRNA"/>
</dbReference>
<organism evidence="2">
    <name type="scientific">Rhipicephalus pulchellus</name>
    <name type="common">Yellow backed tick</name>
    <name type="synonym">Dermacentor pulchellus</name>
    <dbReference type="NCBI Taxonomy" id="72859"/>
    <lineage>
        <taxon>Eukaryota</taxon>
        <taxon>Metazoa</taxon>
        <taxon>Ecdysozoa</taxon>
        <taxon>Arthropoda</taxon>
        <taxon>Chelicerata</taxon>
        <taxon>Arachnida</taxon>
        <taxon>Acari</taxon>
        <taxon>Parasitiformes</taxon>
        <taxon>Ixodida</taxon>
        <taxon>Ixodoidea</taxon>
        <taxon>Ixodidae</taxon>
        <taxon>Rhipicephalinae</taxon>
        <taxon>Rhipicephalus</taxon>
        <taxon>Rhipicephalus</taxon>
    </lineage>
</organism>